<name>H8KX51_SOLCM</name>
<gene>
    <name evidence="1" type="ordered locus">Solca_3373</name>
</gene>
<keyword evidence="2" id="KW-1185">Reference proteome</keyword>
<proteinExistence type="predicted"/>
<reference evidence="1" key="1">
    <citation type="submission" date="2012-02" db="EMBL/GenBank/DDBJ databases">
        <title>The complete genome of Solitalea canadensis DSM 3403.</title>
        <authorList>
            <consortium name="US DOE Joint Genome Institute (JGI-PGF)"/>
            <person name="Lucas S."/>
            <person name="Copeland A."/>
            <person name="Lapidus A."/>
            <person name="Glavina del Rio T."/>
            <person name="Dalin E."/>
            <person name="Tice H."/>
            <person name="Bruce D."/>
            <person name="Goodwin L."/>
            <person name="Pitluck S."/>
            <person name="Peters L."/>
            <person name="Ovchinnikova G."/>
            <person name="Lu M."/>
            <person name="Kyrpides N."/>
            <person name="Mavromatis K."/>
            <person name="Ivanova N."/>
            <person name="Brettin T."/>
            <person name="Detter J.C."/>
            <person name="Han C."/>
            <person name="Larimer F."/>
            <person name="Land M."/>
            <person name="Hauser L."/>
            <person name="Markowitz V."/>
            <person name="Cheng J.-F."/>
            <person name="Hugenholtz P."/>
            <person name="Woyke T."/>
            <person name="Wu D."/>
            <person name="Spring S."/>
            <person name="Schroeder M."/>
            <person name="Kopitz M."/>
            <person name="Brambilla E."/>
            <person name="Klenk H.-P."/>
            <person name="Eisen J.A."/>
        </authorList>
    </citation>
    <scope>NUCLEOTIDE SEQUENCE</scope>
    <source>
        <strain evidence="1">DSM 3403</strain>
    </source>
</reference>
<dbReference type="AlphaFoldDB" id="H8KX51"/>
<evidence type="ECO:0000313" key="2">
    <source>
        <dbReference type="Proteomes" id="UP000007590"/>
    </source>
</evidence>
<organism evidence="1 2">
    <name type="scientific">Solitalea canadensis (strain ATCC 29591 / DSM 3403 / JCM 21819 / LMG 8368 / NBRC 15130 / NCIMB 12057 / USAM 9D)</name>
    <name type="common">Flexibacter canadensis</name>
    <dbReference type="NCBI Taxonomy" id="929556"/>
    <lineage>
        <taxon>Bacteria</taxon>
        <taxon>Pseudomonadati</taxon>
        <taxon>Bacteroidota</taxon>
        <taxon>Sphingobacteriia</taxon>
        <taxon>Sphingobacteriales</taxon>
        <taxon>Sphingobacteriaceae</taxon>
        <taxon>Solitalea</taxon>
    </lineage>
</organism>
<dbReference type="Proteomes" id="UP000007590">
    <property type="component" value="Chromosome"/>
</dbReference>
<dbReference type="STRING" id="929556.Solca_3373"/>
<evidence type="ECO:0008006" key="3">
    <source>
        <dbReference type="Google" id="ProtNLM"/>
    </source>
</evidence>
<dbReference type="EMBL" id="CP003349">
    <property type="protein sequence ID" value="AFD08380.1"/>
    <property type="molecule type" value="Genomic_DNA"/>
</dbReference>
<dbReference type="RefSeq" id="WP_014681603.1">
    <property type="nucleotide sequence ID" value="NC_017770.1"/>
</dbReference>
<accession>H8KX51</accession>
<dbReference type="OrthoDB" id="768067at2"/>
<protein>
    <recommendedName>
        <fullName evidence="3">Calx-beta domain-containing protein</fullName>
    </recommendedName>
</protein>
<evidence type="ECO:0000313" key="1">
    <source>
        <dbReference type="EMBL" id="AFD08380.1"/>
    </source>
</evidence>
<dbReference type="HOGENOM" id="CLU_1804917_0_0_10"/>
<dbReference type="KEGG" id="scn:Solca_3373"/>
<dbReference type="PROSITE" id="PS51257">
    <property type="entry name" value="PROKAR_LIPOPROTEIN"/>
    <property type="match status" value="1"/>
</dbReference>
<sequence>MRKILFLFSVISVVLLQSCEKDSPGDNYEFTNTLPPYVTIQSLKTVTVVAGESATVNLQMRTSLQQKVTATYKVDGAIKLNDQTVVIERDKTTASISILVPAELAVGSESTLTLVKAVTESGETLTIGQDNVAANQKVKIVVK</sequence>